<keyword evidence="2" id="KW-1185">Reference proteome</keyword>
<dbReference type="EMBL" id="NHMP01000015">
    <property type="protein sequence ID" value="OXE44278.1"/>
    <property type="molecule type" value="Genomic_DNA"/>
</dbReference>
<name>A0A227KAC8_9BURK</name>
<evidence type="ECO:0000313" key="1">
    <source>
        <dbReference type="EMBL" id="OXE44278.1"/>
    </source>
</evidence>
<sequence length="65" mass="7772">MIWRNVPKRCLQQHSSNQKTGLNDAQALAFLAREQQIWLIKLKDRQQLEFASLTTLREQCVKQYR</sequence>
<dbReference type="Proteomes" id="UP000214610">
    <property type="component" value="Unassembled WGS sequence"/>
</dbReference>
<gene>
    <name evidence="1" type="ORF">ADH67_12805</name>
</gene>
<organism evidence="1 2">
    <name type="scientific">Turicimonas muris</name>
    <dbReference type="NCBI Taxonomy" id="1796652"/>
    <lineage>
        <taxon>Bacteria</taxon>
        <taxon>Pseudomonadati</taxon>
        <taxon>Pseudomonadota</taxon>
        <taxon>Betaproteobacteria</taxon>
        <taxon>Burkholderiales</taxon>
        <taxon>Sutterellaceae</taxon>
        <taxon>Turicimonas</taxon>
    </lineage>
</organism>
<comment type="caution">
    <text evidence="1">The sequence shown here is derived from an EMBL/GenBank/DDBJ whole genome shotgun (WGS) entry which is preliminary data.</text>
</comment>
<dbReference type="AlphaFoldDB" id="A0A227KAC8"/>
<reference evidence="2" key="1">
    <citation type="submission" date="2017-05" db="EMBL/GenBank/DDBJ databases">
        <title>Improved OligoMM genomes.</title>
        <authorList>
            <person name="Garzetti D."/>
        </authorList>
    </citation>
    <scope>NUCLEOTIDE SEQUENCE [LARGE SCALE GENOMIC DNA]</scope>
    <source>
        <strain evidence="2">YL45</strain>
    </source>
</reference>
<evidence type="ECO:0008006" key="3">
    <source>
        <dbReference type="Google" id="ProtNLM"/>
    </source>
</evidence>
<evidence type="ECO:0000313" key="2">
    <source>
        <dbReference type="Proteomes" id="UP000214610"/>
    </source>
</evidence>
<protein>
    <recommendedName>
        <fullName evidence="3">Transposase</fullName>
    </recommendedName>
</protein>
<proteinExistence type="predicted"/>
<accession>A0A227KAC8</accession>